<feature type="domain" description="DUF418" evidence="2">
    <location>
        <begin position="250"/>
        <end position="413"/>
    </location>
</feature>
<proteinExistence type="predicted"/>
<gene>
    <name evidence="3" type="ORF">ENQ20_14905</name>
</gene>
<dbReference type="Pfam" id="PF04235">
    <property type="entry name" value="DUF418"/>
    <property type="match status" value="1"/>
</dbReference>
<dbReference type="EMBL" id="DSMG01000156">
    <property type="protein sequence ID" value="HDX32757.1"/>
    <property type="molecule type" value="Genomic_DNA"/>
</dbReference>
<feature type="transmembrane region" description="Helical" evidence="1">
    <location>
        <begin position="64"/>
        <end position="92"/>
    </location>
</feature>
<feature type="transmembrane region" description="Helical" evidence="1">
    <location>
        <begin position="130"/>
        <end position="145"/>
    </location>
</feature>
<evidence type="ECO:0000313" key="3">
    <source>
        <dbReference type="EMBL" id="HDX32757.1"/>
    </source>
</evidence>
<comment type="caution">
    <text evidence="3">The sequence shown here is derived from an EMBL/GenBank/DDBJ whole genome shotgun (WGS) entry which is preliminary data.</text>
</comment>
<feature type="transmembrane region" description="Helical" evidence="1">
    <location>
        <begin position="225"/>
        <end position="249"/>
    </location>
</feature>
<accession>A0A7C1FH97</accession>
<dbReference type="PANTHER" id="PTHR30590:SF2">
    <property type="entry name" value="INNER MEMBRANE PROTEIN"/>
    <property type="match status" value="1"/>
</dbReference>
<reference evidence="3" key="1">
    <citation type="journal article" date="2020" name="mSystems">
        <title>Genome- and Community-Level Interaction Insights into Carbon Utilization and Element Cycling Functions of Hydrothermarchaeota in Hydrothermal Sediment.</title>
        <authorList>
            <person name="Zhou Z."/>
            <person name="Liu Y."/>
            <person name="Xu W."/>
            <person name="Pan J."/>
            <person name="Luo Z.H."/>
            <person name="Li M."/>
        </authorList>
    </citation>
    <scope>NUCLEOTIDE SEQUENCE [LARGE SCALE GENOMIC DNA]</scope>
    <source>
        <strain evidence="3">SpSt-289</strain>
    </source>
</reference>
<protein>
    <submittedName>
        <fullName evidence="3">DUF418 domain-containing protein</fullName>
    </submittedName>
</protein>
<feature type="transmembrane region" description="Helical" evidence="1">
    <location>
        <begin position="372"/>
        <end position="390"/>
    </location>
</feature>
<dbReference type="InterPro" id="IPR052529">
    <property type="entry name" value="Bact_Transport_Assoc"/>
</dbReference>
<feature type="transmembrane region" description="Helical" evidence="1">
    <location>
        <begin position="300"/>
        <end position="327"/>
    </location>
</feature>
<dbReference type="InterPro" id="IPR007349">
    <property type="entry name" value="DUF418"/>
</dbReference>
<keyword evidence="1" id="KW-0472">Membrane</keyword>
<feature type="transmembrane region" description="Helical" evidence="1">
    <location>
        <begin position="269"/>
        <end position="288"/>
    </location>
</feature>
<name>A0A7C1FH97_9CHLR</name>
<organism evidence="3">
    <name type="scientific">Caldilinea aerophila</name>
    <dbReference type="NCBI Taxonomy" id="133453"/>
    <lineage>
        <taxon>Bacteria</taxon>
        <taxon>Bacillati</taxon>
        <taxon>Chloroflexota</taxon>
        <taxon>Caldilineae</taxon>
        <taxon>Caldilineales</taxon>
        <taxon>Caldilineaceae</taxon>
        <taxon>Caldilinea</taxon>
    </lineage>
</organism>
<sequence>MTIAVSPSEPTVTPVQPAERIQTIDVLRGFALFGILLVNMAIFSYPFQAVLFPTPPGTPWHDRIAIWLIHFLGEGKFYSLFSLLFGLGMVLLMERIERRGRRFVPFYARRLLVLLGIGVVHAFLIWPGDILIFYALLGFPLLLFRKAKPRTLLIWAVILIAIPILLMALMTGLVVLGKSVPEAAQQIEQSFAVAEAGYRADFARAEQVYATGNFVEITAQRVYDYLSMGLTSFFVLGFNILAMFLLGAYFARRRIFKELESHRQLFRKLLFWGAIIGLLGNAIYATLIMDLPRYEPTPELLIATVAQGVGAPLLMLCYVSAICLLALHPTWGRRLQILAPVGRMALSNYLLQSIICTLIFYGYGLGLFGKVGAAWGIVLTLGIYLLQIPLSHWWMSRFLYGPAEWLWRSLTYGTRQPLLNRQA</sequence>
<keyword evidence="1" id="KW-0812">Transmembrane</keyword>
<feature type="transmembrane region" description="Helical" evidence="1">
    <location>
        <begin position="152"/>
        <end position="176"/>
    </location>
</feature>
<keyword evidence="1" id="KW-1133">Transmembrane helix</keyword>
<feature type="transmembrane region" description="Helical" evidence="1">
    <location>
        <begin position="104"/>
        <end position="124"/>
    </location>
</feature>
<evidence type="ECO:0000256" key="1">
    <source>
        <dbReference type="SAM" id="Phobius"/>
    </source>
</evidence>
<dbReference type="PANTHER" id="PTHR30590">
    <property type="entry name" value="INNER MEMBRANE PROTEIN"/>
    <property type="match status" value="1"/>
</dbReference>
<evidence type="ECO:0000259" key="2">
    <source>
        <dbReference type="Pfam" id="PF04235"/>
    </source>
</evidence>
<feature type="transmembrane region" description="Helical" evidence="1">
    <location>
        <begin position="348"/>
        <end position="366"/>
    </location>
</feature>
<feature type="transmembrane region" description="Helical" evidence="1">
    <location>
        <begin position="30"/>
        <end position="52"/>
    </location>
</feature>
<dbReference type="AlphaFoldDB" id="A0A7C1FH97"/>